<dbReference type="Gene3D" id="2.130.10.10">
    <property type="entry name" value="YVTN repeat-like/Quinoprotein amine dehydrogenase"/>
    <property type="match status" value="1"/>
</dbReference>
<dbReference type="EMBL" id="JABEND010000012">
    <property type="protein sequence ID" value="NNG37363.1"/>
    <property type="molecule type" value="Genomic_DNA"/>
</dbReference>
<keyword evidence="2" id="KW-1185">Reference proteome</keyword>
<evidence type="ECO:0000313" key="1">
    <source>
        <dbReference type="EMBL" id="NNG37363.1"/>
    </source>
</evidence>
<evidence type="ECO:0000313" key="2">
    <source>
        <dbReference type="Proteomes" id="UP000562984"/>
    </source>
</evidence>
<proteinExistence type="predicted"/>
<dbReference type="InterPro" id="IPR015943">
    <property type="entry name" value="WD40/YVTN_repeat-like_dom_sf"/>
</dbReference>
<reference evidence="1 2" key="1">
    <citation type="submission" date="2020-05" db="EMBL/GenBank/DDBJ databases">
        <title>Nakamurella sp. DB0629 isolated from air conditioner.</title>
        <authorList>
            <person name="Kim D.H."/>
            <person name="Kim D.-U."/>
        </authorList>
    </citation>
    <scope>NUCLEOTIDE SEQUENCE [LARGE SCALE GENOMIC DNA]</scope>
    <source>
        <strain evidence="1 2">DB0629</strain>
    </source>
</reference>
<dbReference type="SUPFAM" id="SSF63829">
    <property type="entry name" value="Calcium-dependent phosphotriesterase"/>
    <property type="match status" value="1"/>
</dbReference>
<dbReference type="RefSeq" id="WP_212754690.1">
    <property type="nucleotide sequence ID" value="NZ_JABEND010000012.1"/>
</dbReference>
<gene>
    <name evidence="1" type="ORF">HKD39_16980</name>
</gene>
<comment type="caution">
    <text evidence="1">The sequence shown here is derived from an EMBL/GenBank/DDBJ whole genome shotgun (WGS) entry which is preliminary data.</text>
</comment>
<dbReference type="Proteomes" id="UP000562984">
    <property type="component" value="Unassembled WGS sequence"/>
</dbReference>
<organism evidence="1 2">
    <name type="scientific">Nakamurella aerolata</name>
    <dbReference type="NCBI Taxonomy" id="1656892"/>
    <lineage>
        <taxon>Bacteria</taxon>
        <taxon>Bacillati</taxon>
        <taxon>Actinomycetota</taxon>
        <taxon>Actinomycetes</taxon>
        <taxon>Nakamurellales</taxon>
        <taxon>Nakamurellaceae</taxon>
        <taxon>Nakamurella</taxon>
    </lineage>
</organism>
<protein>
    <recommendedName>
        <fullName evidence="3">WD40 repeat protein</fullName>
    </recommendedName>
</protein>
<accession>A0A849ACC1</accession>
<evidence type="ECO:0008006" key="3">
    <source>
        <dbReference type="Google" id="ProtNLM"/>
    </source>
</evidence>
<name>A0A849ACC1_9ACTN</name>
<dbReference type="AlphaFoldDB" id="A0A849ACC1"/>
<sequence>MVITDRTIITMYIDAVAEFDRRSGTLLKLLAAQRSDSPMFAAQGALAVTPRCDSALVVHRNGCQVGELVGHRMPADVRPAESFGGMHFVEDATLISLGADGTLRRWDVAGSRLLGTREVSGGAIGTRLLVQPGTGELLLSRRDGVVALRTDSLEPKQEWGPFTPTTSGWVPVSADTCAGIVGRADDADRQGLLLRKAGGSTDEFIDTHDAPRSLAVSAQGALAFVVGRTLYHRLPSGQLRTLELAEWLYQVEQSAFSSDGKLLFAQDARRGVRMIDVATGENRGTLRGPQ</sequence>